<feature type="domain" description="Transducer of regulated CREB activity C-terminal" evidence="2">
    <location>
        <begin position="45"/>
        <end position="83"/>
    </location>
</feature>
<dbReference type="EMBL" id="AJVK01008638">
    <property type="status" value="NOT_ANNOTATED_CDS"/>
    <property type="molecule type" value="Genomic_DNA"/>
</dbReference>
<sequence>MSPSSPQQQQQQAQGQSQQQATSLQTPNTPTSIPEIVFTDLFTDPLMPLELELGPIDVTGFQMLTNPSATIIADPTEEDNFRTSDLH</sequence>
<dbReference type="AlphaFoldDB" id="A0A1B0F0B4"/>
<name>A0A1B0F0B4_PHLPP</name>
<reference evidence="3" key="1">
    <citation type="submission" date="2022-08" db="UniProtKB">
        <authorList>
            <consortium name="EnsemblMetazoa"/>
        </authorList>
    </citation>
    <scope>IDENTIFICATION</scope>
    <source>
        <strain evidence="3">Israel</strain>
    </source>
</reference>
<keyword evidence="4" id="KW-1185">Reference proteome</keyword>
<dbReference type="Pfam" id="PF12886">
    <property type="entry name" value="TORC_C"/>
    <property type="match status" value="1"/>
</dbReference>
<dbReference type="VEuPathDB" id="VectorBase:PPAI010826"/>
<feature type="region of interest" description="Disordered" evidence="1">
    <location>
        <begin position="1"/>
        <end position="32"/>
    </location>
</feature>
<dbReference type="EnsemblMetazoa" id="PPAI010826-RA">
    <property type="protein sequence ID" value="PPAI010826-PA"/>
    <property type="gene ID" value="PPAI010826"/>
</dbReference>
<evidence type="ECO:0000256" key="1">
    <source>
        <dbReference type="SAM" id="MobiDB-lite"/>
    </source>
</evidence>
<evidence type="ECO:0000259" key="2">
    <source>
        <dbReference type="Pfam" id="PF12886"/>
    </source>
</evidence>
<organism evidence="3 4">
    <name type="scientific">Phlebotomus papatasi</name>
    <name type="common">Sandfly</name>
    <dbReference type="NCBI Taxonomy" id="29031"/>
    <lineage>
        <taxon>Eukaryota</taxon>
        <taxon>Metazoa</taxon>
        <taxon>Ecdysozoa</taxon>
        <taxon>Arthropoda</taxon>
        <taxon>Hexapoda</taxon>
        <taxon>Insecta</taxon>
        <taxon>Pterygota</taxon>
        <taxon>Neoptera</taxon>
        <taxon>Endopterygota</taxon>
        <taxon>Diptera</taxon>
        <taxon>Nematocera</taxon>
        <taxon>Psychodoidea</taxon>
        <taxon>Psychodidae</taxon>
        <taxon>Phlebotomus</taxon>
        <taxon>Phlebotomus</taxon>
    </lineage>
</organism>
<protein>
    <recommendedName>
        <fullName evidence="2">Transducer of regulated CREB activity C-terminal domain-containing protein</fullName>
    </recommendedName>
</protein>
<feature type="compositionally biased region" description="Low complexity" evidence="1">
    <location>
        <begin position="1"/>
        <end position="26"/>
    </location>
</feature>
<dbReference type="VEuPathDB" id="VectorBase:PPAPM1_001973"/>
<evidence type="ECO:0000313" key="4">
    <source>
        <dbReference type="Proteomes" id="UP000092462"/>
    </source>
</evidence>
<evidence type="ECO:0000313" key="3">
    <source>
        <dbReference type="EnsemblMetazoa" id="PPAI010826-PA"/>
    </source>
</evidence>
<accession>A0A1B0F0B4</accession>
<dbReference type="Proteomes" id="UP000092462">
    <property type="component" value="Unassembled WGS sequence"/>
</dbReference>
<proteinExistence type="predicted"/>
<dbReference type="InterPro" id="IPR024785">
    <property type="entry name" value="TORC_C"/>
</dbReference>